<keyword evidence="1" id="KW-1133">Transmembrane helix</keyword>
<feature type="transmembrane region" description="Helical" evidence="1">
    <location>
        <begin position="76"/>
        <end position="99"/>
    </location>
</feature>
<protein>
    <submittedName>
        <fullName evidence="2">Membrane protein</fullName>
    </submittedName>
</protein>
<keyword evidence="1" id="KW-0472">Membrane</keyword>
<feature type="transmembrane region" description="Helical" evidence="1">
    <location>
        <begin position="217"/>
        <end position="236"/>
    </location>
</feature>
<reference evidence="2 3" key="1">
    <citation type="submission" date="2014-08" db="EMBL/GenBank/DDBJ databases">
        <title>Clostridium innocuum, an unnegligible vancomycin-resistant pathogen causing extra-intestinal infections.</title>
        <authorList>
            <person name="Feng Y."/>
            <person name="Chiu C.-H."/>
        </authorList>
    </citation>
    <scope>NUCLEOTIDE SEQUENCE [LARGE SCALE GENOMIC DNA]</scope>
    <source>
        <strain evidence="2 3">AN88</strain>
    </source>
</reference>
<feature type="transmembrane region" description="Helical" evidence="1">
    <location>
        <begin position="243"/>
        <end position="263"/>
    </location>
</feature>
<feature type="transmembrane region" description="Helical" evidence="1">
    <location>
        <begin position="188"/>
        <end position="211"/>
    </location>
</feature>
<feature type="transmembrane region" description="Helical" evidence="1">
    <location>
        <begin position="275"/>
        <end position="294"/>
    </location>
</feature>
<evidence type="ECO:0000313" key="3">
    <source>
        <dbReference type="Proteomes" id="UP000030008"/>
    </source>
</evidence>
<feature type="transmembrane region" description="Helical" evidence="1">
    <location>
        <begin position="111"/>
        <end position="132"/>
    </location>
</feature>
<gene>
    <name evidence="2" type="ORF">CIAN88_21610</name>
</gene>
<dbReference type="EMBL" id="JQIF01000131">
    <property type="protein sequence ID" value="KGJ51270.1"/>
    <property type="molecule type" value="Genomic_DNA"/>
</dbReference>
<dbReference type="RefSeq" id="WP_044908183.1">
    <property type="nucleotide sequence ID" value="NZ_JQIF01000131.1"/>
</dbReference>
<sequence>MKKFTGFLLFGLLLLTLGFGTLTLQSAQNALSIWFEKLVPSMFLSMVLVRLLYKEHAFDHLPSLGLPALLGMDQGAWNLVLCTMFLGFPTGSVFVDEAVRDGVLSRQDAARLLYCCCFPTPGFVIISCGIVFYKSLHIGMLLFALQLLSGLLLLLFTRRHTIHTFPAAVASSQSFMRNLSSAVTESGISLYMIGGYLMLFMSVTAVLFSFLPEFPALIIRSLAEFSSGIVLINVTPFSTMQRLLLTSFLLGFAGFCVHMQIMSMVEQVPLRYPVFLLYRILQGMISVLLLILCVQFL</sequence>
<evidence type="ECO:0000256" key="1">
    <source>
        <dbReference type="SAM" id="Phobius"/>
    </source>
</evidence>
<dbReference type="Proteomes" id="UP000030008">
    <property type="component" value="Unassembled WGS sequence"/>
</dbReference>
<accession>A0A099I0L7</accession>
<dbReference type="AlphaFoldDB" id="A0A099I0L7"/>
<feature type="transmembrane region" description="Helical" evidence="1">
    <location>
        <begin position="138"/>
        <end position="156"/>
    </location>
</feature>
<evidence type="ECO:0000313" key="2">
    <source>
        <dbReference type="EMBL" id="KGJ51270.1"/>
    </source>
</evidence>
<comment type="caution">
    <text evidence="2">The sequence shown here is derived from an EMBL/GenBank/DDBJ whole genome shotgun (WGS) entry which is preliminary data.</text>
</comment>
<name>A0A099I0L7_CLOIN</name>
<organism evidence="2 3">
    <name type="scientific">Clostridium innocuum</name>
    <dbReference type="NCBI Taxonomy" id="1522"/>
    <lineage>
        <taxon>Bacteria</taxon>
        <taxon>Bacillati</taxon>
        <taxon>Bacillota</taxon>
        <taxon>Clostridia</taxon>
        <taxon>Eubacteriales</taxon>
        <taxon>Clostridiaceae</taxon>
        <taxon>Clostridium</taxon>
    </lineage>
</organism>
<keyword evidence="1" id="KW-0812">Transmembrane</keyword>
<proteinExistence type="predicted"/>